<dbReference type="RefSeq" id="XP_064703547.1">
    <property type="nucleotide sequence ID" value="XM_064849792.1"/>
</dbReference>
<reference evidence="3 4" key="1">
    <citation type="submission" date="2023-08" db="EMBL/GenBank/DDBJ databases">
        <title>Black Yeasts Isolated from many extreme environments.</title>
        <authorList>
            <person name="Coleine C."/>
            <person name="Stajich J.E."/>
            <person name="Selbmann L."/>
        </authorList>
    </citation>
    <scope>NUCLEOTIDE SEQUENCE [LARGE SCALE GENOMIC DNA]</scope>
    <source>
        <strain evidence="3 4">CCFEE 5792</strain>
    </source>
</reference>
<comment type="caution">
    <text evidence="3">The sequence shown here is derived from an EMBL/GenBank/DDBJ whole genome shotgun (WGS) entry which is preliminary data.</text>
</comment>
<dbReference type="AlphaFoldDB" id="A0AAV9N5L9"/>
<accession>A0AAV9N5L9</accession>
<feature type="domain" description="Alpha/beta hydrolase fold-3" evidence="2">
    <location>
        <begin position="158"/>
        <end position="370"/>
    </location>
</feature>
<dbReference type="PANTHER" id="PTHR48081:SF31">
    <property type="entry name" value="STERYL ACETYL HYDROLASE MUG81-RELATED"/>
    <property type="match status" value="1"/>
</dbReference>
<dbReference type="InterPro" id="IPR029058">
    <property type="entry name" value="AB_hydrolase_fold"/>
</dbReference>
<evidence type="ECO:0000256" key="1">
    <source>
        <dbReference type="ARBA" id="ARBA00022801"/>
    </source>
</evidence>
<dbReference type="Pfam" id="PF07859">
    <property type="entry name" value="Abhydrolase_3"/>
    <property type="match status" value="1"/>
</dbReference>
<evidence type="ECO:0000313" key="3">
    <source>
        <dbReference type="EMBL" id="KAK5048041.1"/>
    </source>
</evidence>
<evidence type="ECO:0000259" key="2">
    <source>
        <dbReference type="Pfam" id="PF07859"/>
    </source>
</evidence>
<dbReference type="SUPFAM" id="SSF53474">
    <property type="entry name" value="alpha/beta-Hydrolases"/>
    <property type="match status" value="1"/>
</dbReference>
<dbReference type="PANTHER" id="PTHR48081">
    <property type="entry name" value="AB HYDROLASE SUPERFAMILY PROTEIN C4A8.06C"/>
    <property type="match status" value="1"/>
</dbReference>
<protein>
    <recommendedName>
        <fullName evidence="2">Alpha/beta hydrolase fold-3 domain-containing protein</fullName>
    </recommendedName>
</protein>
<keyword evidence="1" id="KW-0378">Hydrolase</keyword>
<dbReference type="Proteomes" id="UP001358417">
    <property type="component" value="Unassembled WGS sequence"/>
</dbReference>
<organism evidence="3 4">
    <name type="scientific">Exophiala bonariae</name>
    <dbReference type="NCBI Taxonomy" id="1690606"/>
    <lineage>
        <taxon>Eukaryota</taxon>
        <taxon>Fungi</taxon>
        <taxon>Dikarya</taxon>
        <taxon>Ascomycota</taxon>
        <taxon>Pezizomycotina</taxon>
        <taxon>Eurotiomycetes</taxon>
        <taxon>Chaetothyriomycetidae</taxon>
        <taxon>Chaetothyriales</taxon>
        <taxon>Herpotrichiellaceae</taxon>
        <taxon>Exophiala</taxon>
    </lineage>
</organism>
<evidence type="ECO:0000313" key="4">
    <source>
        <dbReference type="Proteomes" id="UP001358417"/>
    </source>
</evidence>
<dbReference type="EMBL" id="JAVRRD010000023">
    <property type="protein sequence ID" value="KAK5048041.1"/>
    <property type="molecule type" value="Genomic_DNA"/>
</dbReference>
<dbReference type="InterPro" id="IPR013094">
    <property type="entry name" value="AB_hydrolase_3"/>
</dbReference>
<keyword evidence="4" id="KW-1185">Reference proteome</keyword>
<dbReference type="GeneID" id="89974403"/>
<sequence>MAVPATPAQALGPSIHQISFTEKLDLPLGLISVLGTAIYTALTAPFRGESGAYRFGQHVSTAVVRKVYLHSIILFAETSSLASPPACSKIQYSATTVGYLYLAFHSFILKRHRYVGEPFGKVYEKWAQQNNVPVQNVKLKSGVNAFWLGDHKTAKYIVVYFHGGGFSLDGEDTHFKFWNTVHTDLESTNVTVATLFLEYTLVPHATYPTQIREAVEAVNYVLADLKRPASDIILAGDSAGGNMALAVLSHIAHPSPDLPPISLSANDKLKALVLIAPWTSFRLDFPSADRNKYKDIVSPYAGSTWSKDYMGGKETSPYAEALNAPDGWWTDARVEQLLAVAGADELLVDPIKEWFAKYEAVNPSTSTLVVAPHEHHIEPIMTLRWGNTTETEQGKAIKSWLKSKL</sequence>
<proteinExistence type="predicted"/>
<dbReference type="GO" id="GO:0016787">
    <property type="term" value="F:hydrolase activity"/>
    <property type="evidence" value="ECO:0007669"/>
    <property type="project" value="UniProtKB-KW"/>
</dbReference>
<gene>
    <name evidence="3" type="ORF">LTR84_006231</name>
</gene>
<dbReference type="InterPro" id="IPR050300">
    <property type="entry name" value="GDXG_lipolytic_enzyme"/>
</dbReference>
<name>A0AAV9N5L9_9EURO</name>
<dbReference type="Gene3D" id="3.40.50.1820">
    <property type="entry name" value="alpha/beta hydrolase"/>
    <property type="match status" value="1"/>
</dbReference>